<evidence type="ECO:0000313" key="2">
    <source>
        <dbReference type="Proteomes" id="UP000824890"/>
    </source>
</evidence>
<feature type="non-terminal residue" evidence="1">
    <location>
        <position position="67"/>
    </location>
</feature>
<sequence>MCLMFDSQALAFHNHLDGFRGDPRVAVATSINPKIIGATLPSVLKMTHLEQKSMSTRKLILGKLTFT</sequence>
<evidence type="ECO:0000313" key="1">
    <source>
        <dbReference type="EMBL" id="KAH0862753.1"/>
    </source>
</evidence>
<reference evidence="1 2" key="1">
    <citation type="submission" date="2021-05" db="EMBL/GenBank/DDBJ databases">
        <title>Genome Assembly of Synthetic Allotetraploid Brassica napus Reveals Homoeologous Exchanges between Subgenomes.</title>
        <authorList>
            <person name="Davis J.T."/>
        </authorList>
    </citation>
    <scope>NUCLEOTIDE SEQUENCE [LARGE SCALE GENOMIC DNA]</scope>
    <source>
        <strain evidence="2">cv. Da-Ae</strain>
        <tissue evidence="1">Seedling</tissue>
    </source>
</reference>
<dbReference type="Proteomes" id="UP000824890">
    <property type="component" value="Unassembled WGS sequence"/>
</dbReference>
<organism evidence="1 2">
    <name type="scientific">Brassica napus</name>
    <name type="common">Rape</name>
    <dbReference type="NCBI Taxonomy" id="3708"/>
    <lineage>
        <taxon>Eukaryota</taxon>
        <taxon>Viridiplantae</taxon>
        <taxon>Streptophyta</taxon>
        <taxon>Embryophyta</taxon>
        <taxon>Tracheophyta</taxon>
        <taxon>Spermatophyta</taxon>
        <taxon>Magnoliopsida</taxon>
        <taxon>eudicotyledons</taxon>
        <taxon>Gunneridae</taxon>
        <taxon>Pentapetalae</taxon>
        <taxon>rosids</taxon>
        <taxon>malvids</taxon>
        <taxon>Brassicales</taxon>
        <taxon>Brassicaceae</taxon>
        <taxon>Brassiceae</taxon>
        <taxon>Brassica</taxon>
    </lineage>
</organism>
<protein>
    <submittedName>
        <fullName evidence="1">Uncharacterized protein</fullName>
    </submittedName>
</protein>
<comment type="caution">
    <text evidence="1">The sequence shown here is derived from an EMBL/GenBank/DDBJ whole genome shotgun (WGS) entry which is preliminary data.</text>
</comment>
<gene>
    <name evidence="1" type="ORF">HID58_079964</name>
</gene>
<dbReference type="EMBL" id="JAGKQM010000018">
    <property type="protein sequence ID" value="KAH0862753.1"/>
    <property type="molecule type" value="Genomic_DNA"/>
</dbReference>
<keyword evidence="2" id="KW-1185">Reference proteome</keyword>
<proteinExistence type="predicted"/>
<accession>A0ABQ7Y618</accession>
<name>A0ABQ7Y618_BRANA</name>